<proteinExistence type="predicted"/>
<dbReference type="GO" id="GO:0004519">
    <property type="term" value="F:endonuclease activity"/>
    <property type="evidence" value="ECO:0007669"/>
    <property type="project" value="UniProtKB-KW"/>
</dbReference>
<keyword evidence="2" id="KW-0378">Hydrolase</keyword>
<keyword evidence="2" id="KW-0255">Endonuclease</keyword>
<evidence type="ECO:0000259" key="1">
    <source>
        <dbReference type="SMART" id="SM00507"/>
    </source>
</evidence>
<keyword evidence="3" id="KW-1185">Reference proteome</keyword>
<dbReference type="EMBL" id="JABAEB010000003">
    <property type="protein sequence ID" value="NLQ22173.1"/>
    <property type="molecule type" value="Genomic_DNA"/>
</dbReference>
<dbReference type="SMART" id="SM00507">
    <property type="entry name" value="HNHc"/>
    <property type="match status" value="1"/>
</dbReference>
<dbReference type="Pfam" id="PF01844">
    <property type="entry name" value="HNH"/>
    <property type="match status" value="1"/>
</dbReference>
<evidence type="ECO:0000313" key="2">
    <source>
        <dbReference type="EMBL" id="NLQ22173.1"/>
    </source>
</evidence>
<sequence length="194" mass="22453">MAKLDVALRRLENAVLKNRSTIYCHRLWSQFIRLRDLHRCVVCDNPDRVSAHHILRKSFLTQARYETGNGITLCQSCHSKMHSAFNGRPDLGLPMEAQGGENIEEMIELLGYLASDAQERGILCDKYYFLSDQYLNACKNFQGIENSIEFPCTRLEQAYWIWRQTPRQMLNAILSANGIEFPPNFVQRGPITWL</sequence>
<dbReference type="InterPro" id="IPR002711">
    <property type="entry name" value="HNH"/>
</dbReference>
<name>A0ABX1KLL6_9GAMM</name>
<dbReference type="Gene3D" id="1.10.30.50">
    <property type="match status" value="1"/>
</dbReference>
<keyword evidence="2" id="KW-0540">Nuclease</keyword>
<dbReference type="CDD" id="cd00085">
    <property type="entry name" value="HNHc"/>
    <property type="match status" value="1"/>
</dbReference>
<dbReference type="InterPro" id="IPR003615">
    <property type="entry name" value="HNH_nuc"/>
</dbReference>
<protein>
    <submittedName>
        <fullName evidence="2">HNH endonuclease</fullName>
    </submittedName>
</protein>
<dbReference type="Proteomes" id="UP000527352">
    <property type="component" value="Unassembled WGS sequence"/>
</dbReference>
<gene>
    <name evidence="2" type="ORF">HGO26_04650</name>
</gene>
<accession>A0ABX1KLL6</accession>
<reference evidence="2 3" key="1">
    <citation type="submission" date="2020-04" db="EMBL/GenBank/DDBJ databases">
        <title>The first description of lens atrophy caused by putative novel Shewanella sp. that is a new emerging pathogen for cultured rainbow trout?</title>
        <authorList>
            <person name="Saticioglu I.B."/>
            <person name="Duman M."/>
            <person name="Altun S."/>
        </authorList>
    </citation>
    <scope>NUCLEOTIDE SEQUENCE [LARGE SCALE GENOMIC DNA]</scope>
    <source>
        <strain evidence="2 3">S-1</strain>
    </source>
</reference>
<feature type="domain" description="HNH nuclease" evidence="1">
    <location>
        <begin position="27"/>
        <end position="79"/>
    </location>
</feature>
<organism evidence="2 3">
    <name type="scientific">Shewanella oncorhynchi</name>
    <dbReference type="NCBI Taxonomy" id="2726434"/>
    <lineage>
        <taxon>Bacteria</taxon>
        <taxon>Pseudomonadati</taxon>
        <taxon>Pseudomonadota</taxon>
        <taxon>Gammaproteobacteria</taxon>
        <taxon>Alteromonadales</taxon>
        <taxon>Shewanellaceae</taxon>
        <taxon>Shewanella</taxon>
    </lineage>
</organism>
<comment type="caution">
    <text evidence="2">The sequence shown here is derived from an EMBL/GenBank/DDBJ whole genome shotgun (WGS) entry which is preliminary data.</text>
</comment>
<evidence type="ECO:0000313" key="3">
    <source>
        <dbReference type="Proteomes" id="UP000527352"/>
    </source>
</evidence>